<evidence type="ECO:0000259" key="1">
    <source>
        <dbReference type="Pfam" id="PF24043"/>
    </source>
</evidence>
<reference evidence="2 3" key="1">
    <citation type="submission" date="2023-11" db="EMBL/GenBank/DDBJ databases">
        <title>Complete genome of Pseudomonas benzenivorans BA3361.</title>
        <authorList>
            <person name="Shin S.Y."/>
            <person name="Song J."/>
            <person name="Kang H."/>
        </authorList>
    </citation>
    <scope>NUCLEOTIDE SEQUENCE [LARGE SCALE GENOMIC DNA]</scope>
    <source>
        <strain evidence="2 3">HNIBRBA3361</strain>
    </source>
</reference>
<organism evidence="2 3">
    <name type="scientific">Pseudomonas benzenivorans</name>
    <dbReference type="NCBI Taxonomy" id="556533"/>
    <lineage>
        <taxon>Bacteria</taxon>
        <taxon>Pseudomonadati</taxon>
        <taxon>Pseudomonadota</taxon>
        <taxon>Gammaproteobacteria</taxon>
        <taxon>Pseudomonadales</taxon>
        <taxon>Pseudomonadaceae</taxon>
        <taxon>Pseudomonas</taxon>
    </lineage>
</organism>
<dbReference type="Proteomes" id="UP001305928">
    <property type="component" value="Chromosome"/>
</dbReference>
<dbReference type="Pfam" id="PF24043">
    <property type="entry name" value="DUF7352"/>
    <property type="match status" value="1"/>
</dbReference>
<accession>A0ABZ0Q058</accession>
<dbReference type="InterPro" id="IPR055776">
    <property type="entry name" value="DUF7352"/>
</dbReference>
<keyword evidence="3" id="KW-1185">Reference proteome</keyword>
<protein>
    <recommendedName>
        <fullName evidence="1">DUF7352 domain-containing protein</fullName>
    </recommendedName>
</protein>
<gene>
    <name evidence="2" type="ORF">SBP02_05145</name>
</gene>
<feature type="domain" description="DUF7352" evidence="1">
    <location>
        <begin position="1"/>
        <end position="92"/>
    </location>
</feature>
<dbReference type="EMBL" id="CP137892">
    <property type="protein sequence ID" value="WPC06142.1"/>
    <property type="molecule type" value="Genomic_DNA"/>
</dbReference>
<evidence type="ECO:0000313" key="2">
    <source>
        <dbReference type="EMBL" id="WPC06142.1"/>
    </source>
</evidence>
<dbReference type="RefSeq" id="WP_318645323.1">
    <property type="nucleotide sequence ID" value="NZ_CP137892.1"/>
</dbReference>
<name>A0ABZ0Q058_9PSED</name>
<evidence type="ECO:0000313" key="3">
    <source>
        <dbReference type="Proteomes" id="UP001305928"/>
    </source>
</evidence>
<proteinExistence type="predicted"/>
<sequence>MKTVHKYVIPFDSDGLQLDLAQGYQVLKSEYMPIGKAVCCWIEVPTAPCIPKSRVHLRLFLSGDGIPQRYHYVDTALNPLEPEAWHLYLAEQETALEVA</sequence>